<dbReference type="Proteomes" id="UP000244855">
    <property type="component" value="Unassembled WGS sequence"/>
</dbReference>
<protein>
    <submittedName>
        <fullName evidence="2">Uncharacterized protein</fullName>
    </submittedName>
</protein>
<gene>
    <name evidence="2" type="ORF">DM02DRAFT_341510</name>
</gene>
<evidence type="ECO:0000313" key="3">
    <source>
        <dbReference type="Proteomes" id="UP000244855"/>
    </source>
</evidence>
<keyword evidence="1" id="KW-1133">Transmembrane helix</keyword>
<keyword evidence="1" id="KW-0472">Membrane</keyword>
<name>A0A2V1DUH8_9PLEO</name>
<accession>A0A2V1DUH8</accession>
<dbReference type="EMBL" id="KZ805355">
    <property type="protein sequence ID" value="PVI01602.1"/>
    <property type="molecule type" value="Genomic_DNA"/>
</dbReference>
<evidence type="ECO:0000256" key="1">
    <source>
        <dbReference type="SAM" id="Phobius"/>
    </source>
</evidence>
<keyword evidence="3" id="KW-1185">Reference proteome</keyword>
<dbReference type="AlphaFoldDB" id="A0A2V1DUH8"/>
<sequence>MTAYYLSVPSPGSIIGSITLLLILHVAGVGLRFAARMIRKQGLQTDEGCGHSASALIPLSTRDLSSRPSTPLISLSS</sequence>
<proteinExistence type="predicted"/>
<feature type="transmembrane region" description="Helical" evidence="1">
    <location>
        <begin position="12"/>
        <end position="34"/>
    </location>
</feature>
<organism evidence="2 3">
    <name type="scientific">Periconia macrospinosa</name>
    <dbReference type="NCBI Taxonomy" id="97972"/>
    <lineage>
        <taxon>Eukaryota</taxon>
        <taxon>Fungi</taxon>
        <taxon>Dikarya</taxon>
        <taxon>Ascomycota</taxon>
        <taxon>Pezizomycotina</taxon>
        <taxon>Dothideomycetes</taxon>
        <taxon>Pleosporomycetidae</taxon>
        <taxon>Pleosporales</taxon>
        <taxon>Massarineae</taxon>
        <taxon>Periconiaceae</taxon>
        <taxon>Periconia</taxon>
    </lineage>
</organism>
<evidence type="ECO:0000313" key="2">
    <source>
        <dbReference type="EMBL" id="PVI01602.1"/>
    </source>
</evidence>
<reference evidence="2 3" key="1">
    <citation type="journal article" date="2018" name="Sci. Rep.">
        <title>Comparative genomics provides insights into the lifestyle and reveals functional heterogeneity of dark septate endophytic fungi.</title>
        <authorList>
            <person name="Knapp D.G."/>
            <person name="Nemeth J.B."/>
            <person name="Barry K."/>
            <person name="Hainaut M."/>
            <person name="Henrissat B."/>
            <person name="Johnson J."/>
            <person name="Kuo A."/>
            <person name="Lim J.H.P."/>
            <person name="Lipzen A."/>
            <person name="Nolan M."/>
            <person name="Ohm R.A."/>
            <person name="Tamas L."/>
            <person name="Grigoriev I.V."/>
            <person name="Spatafora J.W."/>
            <person name="Nagy L.G."/>
            <person name="Kovacs G.M."/>
        </authorList>
    </citation>
    <scope>NUCLEOTIDE SEQUENCE [LARGE SCALE GENOMIC DNA]</scope>
    <source>
        <strain evidence="2 3">DSE2036</strain>
    </source>
</reference>
<keyword evidence="1" id="KW-0812">Transmembrane</keyword>